<proteinExistence type="inferred from homology"/>
<feature type="chain" id="PRO_5045610650" evidence="4">
    <location>
        <begin position="20"/>
        <end position="442"/>
    </location>
</feature>
<keyword evidence="3 4" id="KW-0732">Signal</keyword>
<dbReference type="SUPFAM" id="SSF53850">
    <property type="entry name" value="Periplasmic binding protein-like II"/>
    <property type="match status" value="1"/>
</dbReference>
<dbReference type="RefSeq" id="WP_232187242.1">
    <property type="nucleotide sequence ID" value="NZ_JAIOAP010000012.1"/>
</dbReference>
<dbReference type="EMBL" id="JASKHM010000014">
    <property type="protein sequence ID" value="MEQ4485332.1"/>
    <property type="molecule type" value="Genomic_DNA"/>
</dbReference>
<protein>
    <submittedName>
        <fullName evidence="5">Sugar ABC transporter substrate-binding protein</fullName>
    </submittedName>
</protein>
<dbReference type="Pfam" id="PF01547">
    <property type="entry name" value="SBP_bac_1"/>
    <property type="match status" value="1"/>
</dbReference>
<comment type="caution">
    <text evidence="5">The sequence shown here is derived from an EMBL/GenBank/DDBJ whole genome shotgun (WGS) entry which is preliminary data.</text>
</comment>
<dbReference type="PANTHER" id="PTHR30061">
    <property type="entry name" value="MALTOSE-BINDING PERIPLASMIC PROTEIN"/>
    <property type="match status" value="1"/>
</dbReference>
<evidence type="ECO:0000256" key="4">
    <source>
        <dbReference type="SAM" id="SignalP"/>
    </source>
</evidence>
<dbReference type="CDD" id="cd13585">
    <property type="entry name" value="PBP2_TMBP_like"/>
    <property type="match status" value="1"/>
</dbReference>
<accession>A0ABV1L0N9</accession>
<reference evidence="5 6" key="1">
    <citation type="journal article" date="2023" name="Genome Announc.">
        <title>Pan-Genome Analyses of the Genus Cohnella and Proposal of the Novel Species Cohnella silvisoli sp. nov., Isolated from Forest Soil.</title>
        <authorList>
            <person name="Wang C."/>
            <person name="Mao L."/>
            <person name="Bao G."/>
            <person name="Zhu H."/>
        </authorList>
    </citation>
    <scope>NUCLEOTIDE SEQUENCE [LARGE SCALE GENOMIC DNA]</scope>
    <source>
        <strain evidence="5 6">NL03-T5-1</strain>
    </source>
</reference>
<evidence type="ECO:0000256" key="2">
    <source>
        <dbReference type="ARBA" id="ARBA00022448"/>
    </source>
</evidence>
<evidence type="ECO:0000313" key="5">
    <source>
        <dbReference type="EMBL" id="MEQ4485332.1"/>
    </source>
</evidence>
<evidence type="ECO:0000256" key="1">
    <source>
        <dbReference type="ARBA" id="ARBA00008520"/>
    </source>
</evidence>
<keyword evidence="2" id="KW-0813">Transport</keyword>
<organism evidence="5 6">
    <name type="scientific">Cohnella silvisoli</name>
    <dbReference type="NCBI Taxonomy" id="2873699"/>
    <lineage>
        <taxon>Bacteria</taxon>
        <taxon>Bacillati</taxon>
        <taxon>Bacillota</taxon>
        <taxon>Bacilli</taxon>
        <taxon>Bacillales</taxon>
        <taxon>Paenibacillaceae</taxon>
        <taxon>Cohnella</taxon>
    </lineage>
</organism>
<comment type="similarity">
    <text evidence="1">Belongs to the bacterial solute-binding protein 1 family.</text>
</comment>
<gene>
    <name evidence="5" type="ORF">QJS35_23365</name>
</gene>
<feature type="signal peptide" evidence="4">
    <location>
        <begin position="1"/>
        <end position="19"/>
    </location>
</feature>
<evidence type="ECO:0000256" key="3">
    <source>
        <dbReference type="ARBA" id="ARBA00022729"/>
    </source>
</evidence>
<dbReference type="InterPro" id="IPR006059">
    <property type="entry name" value="SBP"/>
</dbReference>
<dbReference type="Gene3D" id="3.40.190.10">
    <property type="entry name" value="Periplasmic binding protein-like II"/>
    <property type="match status" value="1"/>
</dbReference>
<evidence type="ECO:0000313" key="6">
    <source>
        <dbReference type="Proteomes" id="UP001493487"/>
    </source>
</evidence>
<dbReference type="PROSITE" id="PS51257">
    <property type="entry name" value="PROKAR_LIPOPROTEIN"/>
    <property type="match status" value="1"/>
</dbReference>
<dbReference type="PANTHER" id="PTHR30061:SF50">
    <property type="entry name" value="MALTOSE_MALTODEXTRIN-BINDING PERIPLASMIC PROTEIN"/>
    <property type="match status" value="1"/>
</dbReference>
<keyword evidence="6" id="KW-1185">Reference proteome</keyword>
<dbReference type="Proteomes" id="UP001493487">
    <property type="component" value="Unassembled WGS sequence"/>
</dbReference>
<name>A0ABV1L0N9_9BACL</name>
<sequence length="442" mass="49195">MKKSLPLLLLLALITTILAGCQSKNDVSPDTASETTGQNAGKETEITMVTLSDYDKYGLNDVISSFEKANPTIKVKLEMYPFNNYFETLEVKLGSRSTDYDLIMVDGPLISNYTVKGYLAPLDSYLKPEQWNSKWVDSSVKAGTYNGKLMAAPMDTSTQVLYYNKDLFEQKGITPPSSDPDQRWTWEQVVDAAAKLTYDTNGDGQNDVFGFGFEQVSRAYQILSLSDSLGAKPLSDDGLVATGYTNSDKFVQAGKFYYDLFHTSKVSPKTDQTQEYFKTGKLAMLIGGTWDPKIFAEAKVNFGIALHPYFAGQKAATPTGSWHLGISETSGKKEAAAKFIEYLTLGEGAKIWFEKDGSLPANVDVLNAIDQDPKYDQFPNNLYRIASYEAKNTAVSRPVTPGYLDWESLYFKAFEDIRNGIEPKQALDGIVTQMDRQLKKYE</sequence>